<sequence>MRQGTTRTTGRSTGRSTGDGALLYLAVAAGGFRRYATYGTATLAGVFTNTVFGFIVAFTYVALWDERPGLGGYDQAQALTFVWVSQSLLAAGAFIGGGFQEEMQERIRTGDIAVDLYRPADLQMWWLAADLGRAGFQLLGRGVIPLVAGALAFQLALPTDPGRWLLFLVSVLLGLVISFAVRYLLGLAAFWLMDGAGINLMATVVSIFFSGVLLPLTVFPGAFGEFVRVLPWAAMLQVPMDVLLGKHAGAGGAAGALAFQAGWACVLLGAGRLMQSAATRKVVVQGG</sequence>
<protein>
    <submittedName>
        <fullName evidence="2">ABC transporter permease</fullName>
    </submittedName>
</protein>
<feature type="transmembrane region" description="Helical" evidence="1">
    <location>
        <begin position="248"/>
        <end position="271"/>
    </location>
</feature>
<dbReference type="Proteomes" id="UP000600026">
    <property type="component" value="Unassembled WGS sequence"/>
</dbReference>
<keyword evidence="3" id="KW-1185">Reference proteome</keyword>
<evidence type="ECO:0000313" key="2">
    <source>
        <dbReference type="EMBL" id="GHI89472.1"/>
    </source>
</evidence>
<dbReference type="PANTHER" id="PTHR36832:SF2">
    <property type="entry name" value="INTEGRAL MEMBRANE PROTEIN"/>
    <property type="match status" value="1"/>
</dbReference>
<reference evidence="2" key="1">
    <citation type="submission" date="2020-09" db="EMBL/GenBank/DDBJ databases">
        <title>Whole genome shotgun sequence of Streptomyces xanthophaeus NBRC 12829.</title>
        <authorList>
            <person name="Komaki H."/>
            <person name="Tamura T."/>
        </authorList>
    </citation>
    <scope>NUCLEOTIDE SEQUENCE</scope>
    <source>
        <strain evidence="2">NBRC 12829</strain>
    </source>
</reference>
<keyword evidence="1" id="KW-0812">Transmembrane</keyword>
<keyword evidence="1" id="KW-1133">Transmembrane helix</keyword>
<accession>A0A919H2X7</accession>
<comment type="caution">
    <text evidence="2">The sequence shown here is derived from an EMBL/GenBank/DDBJ whole genome shotgun (WGS) entry which is preliminary data.</text>
</comment>
<evidence type="ECO:0000256" key="1">
    <source>
        <dbReference type="SAM" id="Phobius"/>
    </source>
</evidence>
<dbReference type="Pfam" id="PF06182">
    <property type="entry name" value="ABC2_membrane_6"/>
    <property type="match status" value="1"/>
</dbReference>
<proteinExistence type="predicted"/>
<dbReference type="InterPro" id="IPR010390">
    <property type="entry name" value="ABC-2_transporter-like"/>
</dbReference>
<feature type="transmembrane region" description="Helical" evidence="1">
    <location>
        <begin position="138"/>
        <end position="157"/>
    </location>
</feature>
<evidence type="ECO:0000313" key="3">
    <source>
        <dbReference type="Proteomes" id="UP000600026"/>
    </source>
</evidence>
<dbReference type="AlphaFoldDB" id="A0A919H2X7"/>
<feature type="transmembrane region" description="Helical" evidence="1">
    <location>
        <begin position="76"/>
        <end position="99"/>
    </location>
</feature>
<feature type="transmembrane region" description="Helical" evidence="1">
    <location>
        <begin position="197"/>
        <end position="223"/>
    </location>
</feature>
<gene>
    <name evidence="2" type="ORF">Sxan_68360</name>
</gene>
<feature type="transmembrane region" description="Helical" evidence="1">
    <location>
        <begin position="163"/>
        <end position="185"/>
    </location>
</feature>
<dbReference type="EMBL" id="BNEE01000006">
    <property type="protein sequence ID" value="GHI89472.1"/>
    <property type="molecule type" value="Genomic_DNA"/>
</dbReference>
<name>A0A919H2X7_9ACTN</name>
<organism evidence="2 3">
    <name type="scientific">Streptomyces xanthophaeus</name>
    <dbReference type="NCBI Taxonomy" id="67385"/>
    <lineage>
        <taxon>Bacteria</taxon>
        <taxon>Bacillati</taxon>
        <taxon>Actinomycetota</taxon>
        <taxon>Actinomycetes</taxon>
        <taxon>Kitasatosporales</taxon>
        <taxon>Streptomycetaceae</taxon>
        <taxon>Streptomyces</taxon>
    </lineage>
</organism>
<feature type="transmembrane region" description="Helical" evidence="1">
    <location>
        <begin position="43"/>
        <end position="64"/>
    </location>
</feature>
<dbReference type="PANTHER" id="PTHR36832">
    <property type="entry name" value="SLR1174 PROTEIN-RELATED"/>
    <property type="match status" value="1"/>
</dbReference>
<keyword evidence="1" id="KW-0472">Membrane</keyword>